<gene>
    <name evidence="5" type="ORF">C4K07_3120</name>
</gene>
<dbReference type="GO" id="GO:0003700">
    <property type="term" value="F:DNA-binding transcription factor activity"/>
    <property type="evidence" value="ECO:0007669"/>
    <property type="project" value="InterPro"/>
</dbReference>
<feature type="domain" description="HTH araC/xylS-type" evidence="4">
    <location>
        <begin position="229"/>
        <end position="327"/>
    </location>
</feature>
<protein>
    <submittedName>
        <fullName evidence="5">Transcriptional regulator, AraC family</fullName>
    </submittedName>
</protein>
<keyword evidence="3" id="KW-0804">Transcription</keyword>
<reference evidence="5 6" key="1">
    <citation type="submission" date="2018-03" db="EMBL/GenBank/DDBJ databases">
        <title>Diversity of phytobeneficial traits revealed by whole-genome analysis of worldwide-isolated phenazine-producing Pseudomonas spp.</title>
        <authorList>
            <person name="Biessy A."/>
            <person name="Novinscak A."/>
            <person name="Blom J."/>
            <person name="Leger G."/>
            <person name="Thomashow L.S."/>
            <person name="Cazorla F.M."/>
            <person name="Josic D."/>
            <person name="Filion M."/>
        </authorList>
    </citation>
    <scope>NUCLEOTIDE SEQUENCE [LARGE SCALE GENOMIC DNA]</scope>
    <source>
        <strain evidence="5 6">ChPhzS24</strain>
    </source>
</reference>
<dbReference type="Pfam" id="PF12625">
    <property type="entry name" value="Arabinose_bd"/>
    <property type="match status" value="1"/>
</dbReference>
<dbReference type="Gene3D" id="1.10.10.60">
    <property type="entry name" value="Homeodomain-like"/>
    <property type="match status" value="1"/>
</dbReference>
<dbReference type="InterPro" id="IPR032687">
    <property type="entry name" value="AraC-type_N"/>
</dbReference>
<accession>A0AAD0ZJF2</accession>
<evidence type="ECO:0000256" key="3">
    <source>
        <dbReference type="ARBA" id="ARBA00023163"/>
    </source>
</evidence>
<dbReference type="AlphaFoldDB" id="A0AAD0ZJF2"/>
<dbReference type="EMBL" id="CP027750">
    <property type="protein sequence ID" value="AZE29905.1"/>
    <property type="molecule type" value="Genomic_DNA"/>
</dbReference>
<name>A0AAD0ZJF2_9PSED</name>
<keyword evidence="1" id="KW-0805">Transcription regulation</keyword>
<keyword evidence="2" id="KW-0238">DNA-binding</keyword>
<evidence type="ECO:0000313" key="6">
    <source>
        <dbReference type="Proteomes" id="UP000280455"/>
    </source>
</evidence>
<dbReference type="InterPro" id="IPR018060">
    <property type="entry name" value="HTH_AraC"/>
</dbReference>
<organism evidence="5 6">
    <name type="scientific">Pseudomonas chlororaphis subsp. aureofaciens</name>
    <dbReference type="NCBI Taxonomy" id="587851"/>
    <lineage>
        <taxon>Bacteria</taxon>
        <taxon>Pseudomonadati</taxon>
        <taxon>Pseudomonadota</taxon>
        <taxon>Gammaproteobacteria</taxon>
        <taxon>Pseudomonadales</taxon>
        <taxon>Pseudomonadaceae</taxon>
        <taxon>Pseudomonas</taxon>
    </lineage>
</organism>
<proteinExistence type="predicted"/>
<dbReference type="GO" id="GO:0000976">
    <property type="term" value="F:transcription cis-regulatory region binding"/>
    <property type="evidence" value="ECO:0007669"/>
    <property type="project" value="TreeGrafter"/>
</dbReference>
<dbReference type="Pfam" id="PF12833">
    <property type="entry name" value="HTH_18"/>
    <property type="match status" value="1"/>
</dbReference>
<evidence type="ECO:0000259" key="4">
    <source>
        <dbReference type="PROSITE" id="PS01124"/>
    </source>
</evidence>
<dbReference type="PROSITE" id="PS01124">
    <property type="entry name" value="HTH_ARAC_FAMILY_2"/>
    <property type="match status" value="1"/>
</dbReference>
<dbReference type="GO" id="GO:0005829">
    <property type="term" value="C:cytosol"/>
    <property type="evidence" value="ECO:0007669"/>
    <property type="project" value="TreeGrafter"/>
</dbReference>
<evidence type="ECO:0000256" key="2">
    <source>
        <dbReference type="ARBA" id="ARBA00023125"/>
    </source>
</evidence>
<evidence type="ECO:0000256" key="1">
    <source>
        <dbReference type="ARBA" id="ARBA00023015"/>
    </source>
</evidence>
<dbReference type="SMART" id="SM00342">
    <property type="entry name" value="HTH_ARAC"/>
    <property type="match status" value="1"/>
</dbReference>
<dbReference type="InterPro" id="IPR009057">
    <property type="entry name" value="Homeodomain-like_sf"/>
</dbReference>
<dbReference type="RefSeq" id="WP_016703001.1">
    <property type="nucleotide sequence ID" value="NZ_CP027749.1"/>
</dbReference>
<sequence length="334" mass="36822">MTSTVRGTALLGFTEFVSSLGLDPSLALAEVKLPADPLPGQLSGVQFNALIELCAQRANNPLFGLQFGLRQGPQGLGPLLYAMRSTGNLGEALTLLTRYFHVHSDGAEVRLERQAGSALLLYDITDGDLTSVRQTVELAMGVAAHLLHDLLGHAWKPRALMLRHAAAADRGAYRALLGVLPRFDSPVNAWVFDESLLATPLGPTDARCQQLVQQHIDELARVTLQELPSYVQKLLRSRLAGGQVTIRQVAEYMMISPRTLQRYLQAQGTGFQELLDKTRQAMATRYICDSSISLTQLASLLGYADLSAFSRAFHRWNGMSPQKWKQRLQPPHRQ</sequence>
<evidence type="ECO:0000313" key="5">
    <source>
        <dbReference type="EMBL" id="AZE29905.1"/>
    </source>
</evidence>
<dbReference type="Proteomes" id="UP000280455">
    <property type="component" value="Chromosome"/>
</dbReference>
<dbReference type="PANTHER" id="PTHR47894">
    <property type="entry name" value="HTH-TYPE TRANSCRIPTIONAL REGULATOR GADX"/>
    <property type="match status" value="1"/>
</dbReference>
<dbReference type="SUPFAM" id="SSF46689">
    <property type="entry name" value="Homeodomain-like"/>
    <property type="match status" value="1"/>
</dbReference>
<dbReference type="PANTHER" id="PTHR47894:SF4">
    <property type="entry name" value="HTH-TYPE TRANSCRIPTIONAL REGULATOR GADX"/>
    <property type="match status" value="1"/>
</dbReference>